<dbReference type="Gene3D" id="1.10.260.40">
    <property type="entry name" value="lambda repressor-like DNA-binding domains"/>
    <property type="match status" value="1"/>
</dbReference>
<dbReference type="GO" id="GO:0001217">
    <property type="term" value="F:DNA-binding transcription repressor activity"/>
    <property type="evidence" value="ECO:0007669"/>
    <property type="project" value="UniProtKB-ARBA"/>
</dbReference>
<sequence length="340" mass="37382">MNGSVLPSRGRVTINQVAEAAGVSKASVSRYIGGDRQLLADATARRIERAIDQLDYRPNQMARGLKRGRTRLIGMLVADILNPYSVAVMHGVETACREHGYSLVVCNTDRDDEQERHHLAALQSYNVEGLIVNTLGHHPGELRALHRELPMVLVDRQLAELDTDLVGLDNADAVEQALDHLQQRGFRDILLVTEPLDGTSSRIERVQAFNASIGRRPALKGQVLQTDDFFRDGLRAFLSASGPGPKALFTCNGVATLCATRQLRDLGCRLFDEVGLLALDELDWYPLVGSGITALAQPTDEIGRTAFERLLARLEGDREPARRVTFPAQLIVRGSTHPRG</sequence>
<keyword evidence="3 7" id="KW-0238">DNA-binding</keyword>
<name>A0A077JTV7_PSEAI</name>
<dbReference type="SUPFAM" id="SSF53822">
    <property type="entry name" value="Periplasmic binding protein-like I"/>
    <property type="match status" value="1"/>
</dbReference>
<reference evidence="7 9" key="1">
    <citation type="submission" date="2019-11" db="EMBL/GenBank/DDBJ databases">
        <title>Genomes of ocular Pseudomonas aeruginosa isolates.</title>
        <authorList>
            <person name="Khan M."/>
            <person name="Rice S.A."/>
            <person name="Willcox M.D.P."/>
            <person name="Stapleton F."/>
        </authorList>
    </citation>
    <scope>NUCLEOTIDE SEQUENCE [LARGE SCALE GENOMIC DNA]</scope>
    <source>
        <strain evidence="7 9">PA221</strain>
    </source>
</reference>
<keyword evidence="1" id="KW-0678">Repressor</keyword>
<dbReference type="RefSeq" id="WP_003089268.1">
    <property type="nucleotide sequence ID" value="NZ_AP014622.1"/>
</dbReference>
<dbReference type="CDD" id="cd01392">
    <property type="entry name" value="HTH_LacI"/>
    <property type="match status" value="1"/>
</dbReference>
<accession>A0A077JTV7</accession>
<dbReference type="PROSITE" id="PS50932">
    <property type="entry name" value="HTH_LACI_2"/>
    <property type="match status" value="1"/>
</dbReference>
<feature type="domain" description="HTH lacI-type" evidence="6">
    <location>
        <begin position="12"/>
        <end position="67"/>
    </location>
</feature>
<protein>
    <recommendedName>
        <fullName evidence="5">HTH-type transcriptional regulator PtxS</fullName>
    </recommendedName>
</protein>
<dbReference type="Pfam" id="PF00356">
    <property type="entry name" value="LacI"/>
    <property type="match status" value="1"/>
</dbReference>
<evidence type="ECO:0000256" key="3">
    <source>
        <dbReference type="ARBA" id="ARBA00023125"/>
    </source>
</evidence>
<evidence type="ECO:0000256" key="5">
    <source>
        <dbReference type="ARBA" id="ARBA00070122"/>
    </source>
</evidence>
<dbReference type="FunFam" id="3.40.50.2300:FF:000339">
    <property type="entry name" value="Transcriptional regulator PtxS"/>
    <property type="match status" value="1"/>
</dbReference>
<keyword evidence="4" id="KW-0804">Transcription</keyword>
<reference evidence="8" key="2">
    <citation type="submission" date="2023-06" db="EMBL/GenBank/DDBJ databases">
        <authorList>
            <consortium name="Clinical and Environmental Microbiology Branch: Whole genome sequencing antimicrobial resistance pathogens in the healthcare setting"/>
        </authorList>
    </citation>
    <scope>NUCLEOTIDE SEQUENCE</scope>
    <source>
        <strain evidence="8">2021CK-01020</strain>
    </source>
</reference>
<dbReference type="PANTHER" id="PTHR30146">
    <property type="entry name" value="LACI-RELATED TRANSCRIPTIONAL REPRESSOR"/>
    <property type="match status" value="1"/>
</dbReference>
<evidence type="ECO:0000313" key="9">
    <source>
        <dbReference type="Proteomes" id="UP000433532"/>
    </source>
</evidence>
<dbReference type="InterPro" id="IPR010982">
    <property type="entry name" value="Lambda_DNA-bd_dom_sf"/>
</dbReference>
<reference evidence="8" key="3">
    <citation type="submission" date="2023-10" db="EMBL/GenBank/DDBJ databases">
        <title>Pathogen: clinical or host-associated sample.</title>
        <authorList>
            <person name="Hergert J."/>
            <person name="Casey R."/>
            <person name="Wagner J."/>
            <person name="Young E.L."/>
            <person name="Oakeson K.F."/>
        </authorList>
    </citation>
    <scope>NUCLEOTIDE SEQUENCE</scope>
    <source>
        <strain evidence="8">2021CK-01020</strain>
    </source>
</reference>
<dbReference type="Pfam" id="PF00532">
    <property type="entry name" value="Peripla_BP_1"/>
    <property type="match status" value="1"/>
</dbReference>
<dbReference type="GO" id="GO:0032993">
    <property type="term" value="C:protein-DNA complex"/>
    <property type="evidence" value="ECO:0007669"/>
    <property type="project" value="UniProtKB-ARBA"/>
</dbReference>
<evidence type="ECO:0000256" key="1">
    <source>
        <dbReference type="ARBA" id="ARBA00022491"/>
    </source>
</evidence>
<organism evidence="7 9">
    <name type="scientific">Pseudomonas aeruginosa</name>
    <dbReference type="NCBI Taxonomy" id="287"/>
    <lineage>
        <taxon>Bacteria</taxon>
        <taxon>Pseudomonadati</taxon>
        <taxon>Pseudomonadota</taxon>
        <taxon>Gammaproteobacteria</taxon>
        <taxon>Pseudomonadales</taxon>
        <taxon>Pseudomonadaceae</taxon>
        <taxon>Pseudomonas</taxon>
    </lineage>
</organism>
<dbReference type="InterPro" id="IPR000843">
    <property type="entry name" value="HTH_LacI"/>
</dbReference>
<dbReference type="EMBL" id="WOAD01000031">
    <property type="protein sequence ID" value="MUI38520.1"/>
    <property type="molecule type" value="Genomic_DNA"/>
</dbReference>
<evidence type="ECO:0000313" key="7">
    <source>
        <dbReference type="EMBL" id="MUI38520.1"/>
    </source>
</evidence>
<dbReference type="GO" id="GO:0000976">
    <property type="term" value="F:transcription cis-regulatory region binding"/>
    <property type="evidence" value="ECO:0007669"/>
    <property type="project" value="TreeGrafter"/>
</dbReference>
<dbReference type="AlphaFoldDB" id="A0A077JTV7"/>
<dbReference type="PANTHER" id="PTHR30146:SF145">
    <property type="entry name" value="RIBOSE OPERON REPRESSOR"/>
    <property type="match status" value="1"/>
</dbReference>
<dbReference type="InterPro" id="IPR001761">
    <property type="entry name" value="Peripla_BP/Lac1_sug-bd_dom"/>
</dbReference>
<evidence type="ECO:0000259" key="6">
    <source>
        <dbReference type="PROSITE" id="PS50932"/>
    </source>
</evidence>
<keyword evidence="2" id="KW-0805">Transcription regulation</keyword>
<proteinExistence type="predicted"/>
<evidence type="ECO:0000256" key="2">
    <source>
        <dbReference type="ARBA" id="ARBA00023015"/>
    </source>
</evidence>
<dbReference type="KEGG" id="paeb:NCGM1900_4271"/>
<dbReference type="Proteomes" id="UP000433532">
    <property type="component" value="Unassembled WGS sequence"/>
</dbReference>
<dbReference type="Gene3D" id="3.40.50.2300">
    <property type="match status" value="2"/>
</dbReference>
<evidence type="ECO:0000313" key="8">
    <source>
        <dbReference type="EMBL" id="WOS81167.1"/>
    </source>
</evidence>
<dbReference type="InterPro" id="IPR028082">
    <property type="entry name" value="Peripla_BP_I"/>
</dbReference>
<dbReference type="CDD" id="cd06283">
    <property type="entry name" value="PBP1_RegR_EndR_KdgR-like"/>
    <property type="match status" value="1"/>
</dbReference>
<dbReference type="SMART" id="SM00354">
    <property type="entry name" value="HTH_LACI"/>
    <property type="match status" value="1"/>
</dbReference>
<dbReference type="SUPFAM" id="SSF47413">
    <property type="entry name" value="lambda repressor-like DNA-binding domains"/>
    <property type="match status" value="1"/>
</dbReference>
<dbReference type="Proteomes" id="UP001297540">
    <property type="component" value="Chromosome"/>
</dbReference>
<evidence type="ECO:0000256" key="4">
    <source>
        <dbReference type="ARBA" id="ARBA00023163"/>
    </source>
</evidence>
<gene>
    <name evidence="8" type="primary">ptxS</name>
    <name evidence="7" type="ORF">GNQ48_26280</name>
    <name evidence="8" type="ORF">L4V69_18975</name>
</gene>
<dbReference type="EMBL" id="CP136986">
    <property type="protein sequence ID" value="WOS81167.1"/>
    <property type="molecule type" value="Genomic_DNA"/>
</dbReference>